<feature type="region of interest" description="Disordered" evidence="6">
    <location>
        <begin position="83"/>
        <end position="103"/>
    </location>
</feature>
<keyword evidence="3" id="KW-0238">DNA-binding</keyword>
<reference evidence="8 9" key="1">
    <citation type="submission" date="2023-08" db="EMBL/GenBank/DDBJ databases">
        <title>Black Yeasts Isolated from many extreme environments.</title>
        <authorList>
            <person name="Coleine C."/>
            <person name="Stajich J.E."/>
            <person name="Selbmann L."/>
        </authorList>
    </citation>
    <scope>NUCLEOTIDE SEQUENCE [LARGE SCALE GENOMIC DNA]</scope>
    <source>
        <strain evidence="8 9">CCFEE 5792</strain>
    </source>
</reference>
<evidence type="ECO:0000256" key="2">
    <source>
        <dbReference type="ARBA" id="ARBA00023015"/>
    </source>
</evidence>
<evidence type="ECO:0000259" key="7">
    <source>
        <dbReference type="PROSITE" id="PS50048"/>
    </source>
</evidence>
<dbReference type="Proteomes" id="UP001358417">
    <property type="component" value="Unassembled WGS sequence"/>
</dbReference>
<keyword evidence="4" id="KW-0804">Transcription</keyword>
<evidence type="ECO:0000256" key="1">
    <source>
        <dbReference type="ARBA" id="ARBA00004123"/>
    </source>
</evidence>
<dbReference type="GO" id="GO:0000981">
    <property type="term" value="F:DNA-binding transcription factor activity, RNA polymerase II-specific"/>
    <property type="evidence" value="ECO:0007669"/>
    <property type="project" value="InterPro"/>
</dbReference>
<organism evidence="8 9">
    <name type="scientific">Exophiala bonariae</name>
    <dbReference type="NCBI Taxonomy" id="1690606"/>
    <lineage>
        <taxon>Eukaryota</taxon>
        <taxon>Fungi</taxon>
        <taxon>Dikarya</taxon>
        <taxon>Ascomycota</taxon>
        <taxon>Pezizomycotina</taxon>
        <taxon>Eurotiomycetes</taxon>
        <taxon>Chaetothyriomycetidae</taxon>
        <taxon>Chaetothyriales</taxon>
        <taxon>Herpotrichiellaceae</taxon>
        <taxon>Exophiala</taxon>
    </lineage>
</organism>
<feature type="domain" description="Zn(2)-C6 fungal-type" evidence="7">
    <location>
        <begin position="26"/>
        <end position="56"/>
    </location>
</feature>
<dbReference type="GO" id="GO:0000976">
    <property type="term" value="F:transcription cis-regulatory region binding"/>
    <property type="evidence" value="ECO:0007669"/>
    <property type="project" value="TreeGrafter"/>
</dbReference>
<protein>
    <recommendedName>
        <fullName evidence="7">Zn(2)-C6 fungal-type domain-containing protein</fullName>
    </recommendedName>
</protein>
<dbReference type="InterPro" id="IPR001138">
    <property type="entry name" value="Zn2Cys6_DnaBD"/>
</dbReference>
<sequence>MGAAAQPKRLSIYAVQRPRKSRSKNGCLQCKCRRKKCSEEWPICKACERSGLQCTWPTGSAKKTSAKTLRDKAATEKNLSTISVKSSSGGHGSDSAAAPEVHPSDTIGWDSGDEYFDETEFLSTTLTELRKLEEDLLQSCILPGYGSPTPGSAISREGPDAHILFDHFCQKTVLWLLNCNDYNYIIEKHIIPLATTNSLILHAMLALSGVHLRHVMPSIEAEALKYYTSALCELNQVLSDQLQSQKKDYRILLTTMFLLCHYEIVDGGTYGAALQHVRACRGFVYVALEHVHDPEHQELAVLLIESYGYFSLIANLSGSVNDENIRLGLEFSTSVMPLIKDFPSFGSMFAYEPEYLCLTPIIARLSRHRKSRAALPLDQLYSALFNTLQNSLHWESPLDDSSDVVAEMVTHKELLIKDLKTQALLIVLEASFYREDGTSADLATVLQPLIEHAMFLVTHIEATDADYGLCWPYIVVGSHLRDKQGQKMIMRRIEEIQSHMPMQKSIGELFRSLWDDPLAFGLVGVEKITMLHGANSFIC</sequence>
<dbReference type="RefSeq" id="XP_064711195.1">
    <property type="nucleotide sequence ID" value="XM_064848571.1"/>
</dbReference>
<comment type="subcellular location">
    <subcellularLocation>
        <location evidence="1">Nucleus</location>
    </subcellularLocation>
</comment>
<dbReference type="PROSITE" id="PS50048">
    <property type="entry name" value="ZN2_CY6_FUNGAL_2"/>
    <property type="match status" value="1"/>
</dbReference>
<comment type="caution">
    <text evidence="8">The sequence shown here is derived from an EMBL/GenBank/DDBJ whole genome shotgun (WGS) entry which is preliminary data.</text>
</comment>
<dbReference type="GO" id="GO:0008270">
    <property type="term" value="F:zinc ion binding"/>
    <property type="evidence" value="ECO:0007669"/>
    <property type="project" value="InterPro"/>
</dbReference>
<evidence type="ECO:0000256" key="4">
    <source>
        <dbReference type="ARBA" id="ARBA00023163"/>
    </source>
</evidence>
<dbReference type="GO" id="GO:0005634">
    <property type="term" value="C:nucleus"/>
    <property type="evidence" value="ECO:0007669"/>
    <property type="project" value="UniProtKB-SubCell"/>
</dbReference>
<dbReference type="InterPro" id="IPR021858">
    <property type="entry name" value="Fun_TF"/>
</dbReference>
<dbReference type="Pfam" id="PF00172">
    <property type="entry name" value="Zn_clus"/>
    <property type="match status" value="1"/>
</dbReference>
<dbReference type="Pfam" id="PF11951">
    <property type="entry name" value="Fungal_trans_2"/>
    <property type="match status" value="1"/>
</dbReference>
<keyword evidence="9" id="KW-1185">Reference proteome</keyword>
<evidence type="ECO:0000313" key="8">
    <source>
        <dbReference type="EMBL" id="KAK5062923.1"/>
    </source>
</evidence>
<keyword evidence="2" id="KW-0805">Transcription regulation</keyword>
<dbReference type="SMART" id="SM00066">
    <property type="entry name" value="GAL4"/>
    <property type="match status" value="1"/>
</dbReference>
<dbReference type="Gene3D" id="4.10.240.10">
    <property type="entry name" value="Zn(2)-C6 fungal-type DNA-binding domain"/>
    <property type="match status" value="1"/>
</dbReference>
<dbReference type="PANTHER" id="PTHR37534:SF7">
    <property type="entry name" value="TRANSCRIPTIONAL ACTIVATOR PROTEIN UGA3"/>
    <property type="match status" value="1"/>
</dbReference>
<dbReference type="GO" id="GO:0045944">
    <property type="term" value="P:positive regulation of transcription by RNA polymerase II"/>
    <property type="evidence" value="ECO:0007669"/>
    <property type="project" value="TreeGrafter"/>
</dbReference>
<dbReference type="PANTHER" id="PTHR37534">
    <property type="entry name" value="TRANSCRIPTIONAL ACTIVATOR PROTEIN UGA3"/>
    <property type="match status" value="1"/>
</dbReference>
<dbReference type="PROSITE" id="PS00463">
    <property type="entry name" value="ZN2_CY6_FUNGAL_1"/>
    <property type="match status" value="1"/>
</dbReference>
<accession>A0AAV9NPG0</accession>
<proteinExistence type="predicted"/>
<dbReference type="CDD" id="cd00067">
    <property type="entry name" value="GAL4"/>
    <property type="match status" value="1"/>
</dbReference>
<keyword evidence="5" id="KW-0539">Nucleus</keyword>
<gene>
    <name evidence="8" type="ORF">LTR84_004999</name>
</gene>
<dbReference type="SUPFAM" id="SSF57701">
    <property type="entry name" value="Zn2/Cys6 DNA-binding domain"/>
    <property type="match status" value="1"/>
</dbReference>
<dbReference type="GeneID" id="89973177"/>
<evidence type="ECO:0000256" key="3">
    <source>
        <dbReference type="ARBA" id="ARBA00023125"/>
    </source>
</evidence>
<dbReference type="AlphaFoldDB" id="A0AAV9NPG0"/>
<name>A0AAV9NPG0_9EURO</name>
<dbReference type="InterPro" id="IPR036864">
    <property type="entry name" value="Zn2-C6_fun-type_DNA-bd_sf"/>
</dbReference>
<dbReference type="EMBL" id="JAVRRD010000002">
    <property type="protein sequence ID" value="KAK5062923.1"/>
    <property type="molecule type" value="Genomic_DNA"/>
</dbReference>
<evidence type="ECO:0000256" key="6">
    <source>
        <dbReference type="SAM" id="MobiDB-lite"/>
    </source>
</evidence>
<evidence type="ECO:0000313" key="9">
    <source>
        <dbReference type="Proteomes" id="UP001358417"/>
    </source>
</evidence>
<evidence type="ECO:0000256" key="5">
    <source>
        <dbReference type="ARBA" id="ARBA00023242"/>
    </source>
</evidence>